<dbReference type="InterPro" id="IPR036390">
    <property type="entry name" value="WH_DNA-bd_sf"/>
</dbReference>
<dbReference type="SUPFAM" id="SSF46785">
    <property type="entry name" value="Winged helix' DNA-binding domain"/>
    <property type="match status" value="1"/>
</dbReference>
<evidence type="ECO:0000313" key="5">
    <source>
        <dbReference type="EMBL" id="MBP2471403.1"/>
    </source>
</evidence>
<proteinExistence type="predicted"/>
<dbReference type="InterPro" id="IPR000835">
    <property type="entry name" value="HTH_MarR-typ"/>
</dbReference>
<dbReference type="InterPro" id="IPR036388">
    <property type="entry name" value="WH-like_DNA-bd_sf"/>
</dbReference>
<keyword evidence="3" id="KW-0804">Transcription</keyword>
<evidence type="ECO:0000256" key="3">
    <source>
        <dbReference type="ARBA" id="ARBA00023163"/>
    </source>
</evidence>
<keyword evidence="6" id="KW-1185">Reference proteome</keyword>
<sequence length="165" mass="18422">MSADPLVEPVKGRDEEAVAQFVERFALLMTESGMQRMPARVFALIMASEQGALTAAEISAQLGISPAAVSGAVRYLTEVRLVRRDREPGQRRDVYRMGDEFWFDVFARKNRAMDDLVAAIRDGAEVLGAGTPAGDRMAHSAEYLSHMRQALTLLMERWHAERQAR</sequence>
<dbReference type="Gene3D" id="1.10.10.10">
    <property type="entry name" value="Winged helix-like DNA-binding domain superfamily/Winged helix DNA-binding domain"/>
    <property type="match status" value="1"/>
</dbReference>
<reference evidence="5 6" key="1">
    <citation type="submission" date="2021-03" db="EMBL/GenBank/DDBJ databases">
        <title>Sequencing the genomes of 1000 actinobacteria strains.</title>
        <authorList>
            <person name="Klenk H.-P."/>
        </authorList>
    </citation>
    <scope>NUCLEOTIDE SEQUENCE [LARGE SCALE GENOMIC DNA]</scope>
    <source>
        <strain evidence="5 6">DSM 44580</strain>
    </source>
</reference>
<dbReference type="RefSeq" id="WP_086781149.1">
    <property type="nucleotide sequence ID" value="NZ_JAGIOO010000001.1"/>
</dbReference>
<dbReference type="InterPro" id="IPR052362">
    <property type="entry name" value="HTH-GbsR_regulator"/>
</dbReference>
<dbReference type="Proteomes" id="UP001519363">
    <property type="component" value="Unassembled WGS sequence"/>
</dbReference>
<feature type="domain" description="HTH marR-type" evidence="4">
    <location>
        <begin position="32"/>
        <end position="92"/>
    </location>
</feature>
<protein>
    <submittedName>
        <fullName evidence="5">DNA-binding transcriptional regulator GbsR (MarR family)</fullName>
    </submittedName>
</protein>
<keyword evidence="2 5" id="KW-0238">DNA-binding</keyword>
<dbReference type="PANTHER" id="PTHR38465:SF2">
    <property type="entry name" value="HTH-TYPE TRANSCRIPTIONAL REGULATOR MMPR5"/>
    <property type="match status" value="1"/>
</dbReference>
<gene>
    <name evidence="5" type="ORF">JOF53_000275</name>
</gene>
<evidence type="ECO:0000313" key="6">
    <source>
        <dbReference type="Proteomes" id="UP001519363"/>
    </source>
</evidence>
<comment type="caution">
    <text evidence="5">The sequence shown here is derived from an EMBL/GenBank/DDBJ whole genome shotgun (WGS) entry which is preliminary data.</text>
</comment>
<evidence type="ECO:0000259" key="4">
    <source>
        <dbReference type="Pfam" id="PF12802"/>
    </source>
</evidence>
<name>A0ABS5A4D9_9PSEU</name>
<dbReference type="GO" id="GO:0003677">
    <property type="term" value="F:DNA binding"/>
    <property type="evidence" value="ECO:0007669"/>
    <property type="project" value="UniProtKB-KW"/>
</dbReference>
<dbReference type="PANTHER" id="PTHR38465">
    <property type="entry name" value="HTH-TYPE TRANSCRIPTIONAL REGULATOR MJ1563-RELATED"/>
    <property type="match status" value="1"/>
</dbReference>
<accession>A0ABS5A4D9</accession>
<evidence type="ECO:0000256" key="2">
    <source>
        <dbReference type="ARBA" id="ARBA00023125"/>
    </source>
</evidence>
<dbReference type="EMBL" id="JAGIOO010000001">
    <property type="protein sequence ID" value="MBP2471403.1"/>
    <property type="molecule type" value="Genomic_DNA"/>
</dbReference>
<keyword evidence="1" id="KW-0805">Transcription regulation</keyword>
<organism evidence="5 6">
    <name type="scientific">Crossiella equi</name>
    <dbReference type="NCBI Taxonomy" id="130796"/>
    <lineage>
        <taxon>Bacteria</taxon>
        <taxon>Bacillati</taxon>
        <taxon>Actinomycetota</taxon>
        <taxon>Actinomycetes</taxon>
        <taxon>Pseudonocardiales</taxon>
        <taxon>Pseudonocardiaceae</taxon>
        <taxon>Crossiella</taxon>
    </lineage>
</organism>
<evidence type="ECO:0000256" key="1">
    <source>
        <dbReference type="ARBA" id="ARBA00023015"/>
    </source>
</evidence>
<dbReference type="Pfam" id="PF12802">
    <property type="entry name" value="MarR_2"/>
    <property type="match status" value="1"/>
</dbReference>